<dbReference type="Gene3D" id="3.40.800.10">
    <property type="entry name" value="Ureohydrolase domain"/>
    <property type="match status" value="1"/>
</dbReference>
<reference evidence="5 6" key="1">
    <citation type="submission" date="2020-01" db="EMBL/GenBank/DDBJ databases">
        <title>Genetics and antimicrobial susceptibilities of Nocardia species isolated from the soil; a comparison with species isolated from humans.</title>
        <authorList>
            <person name="Carrasco G."/>
            <person name="Monzon S."/>
            <person name="Sansegundo M."/>
            <person name="Garcia E."/>
            <person name="Garrido N."/>
            <person name="Medina M.J."/>
            <person name="Villalon P."/>
            <person name="Ramirez-Arocha A.C."/>
            <person name="Jimenez P."/>
            <person name="Cuesta I."/>
            <person name="Valdezate S."/>
        </authorList>
    </citation>
    <scope>NUCLEOTIDE SEQUENCE [LARGE SCALE GENOMIC DNA]</scope>
    <source>
        <strain evidence="5 6">CNM20110639</strain>
    </source>
</reference>
<keyword evidence="2" id="KW-0378">Hydrolase</keyword>
<comment type="caution">
    <text evidence="5">The sequence shown here is derived from an EMBL/GenBank/DDBJ whole genome shotgun (WGS) entry which is preliminary data.</text>
</comment>
<protein>
    <submittedName>
        <fullName evidence="5">Arginase family protein</fullName>
    </submittedName>
</protein>
<dbReference type="InterPro" id="IPR006035">
    <property type="entry name" value="Ureohydrolase"/>
</dbReference>
<dbReference type="Pfam" id="PF00491">
    <property type="entry name" value="Arginase"/>
    <property type="match status" value="1"/>
</dbReference>
<evidence type="ECO:0000256" key="2">
    <source>
        <dbReference type="ARBA" id="ARBA00022801"/>
    </source>
</evidence>
<dbReference type="PANTHER" id="PTHR43782:SF3">
    <property type="entry name" value="ARGINASE"/>
    <property type="match status" value="1"/>
</dbReference>
<gene>
    <name evidence="5" type="ORF">GV789_14260</name>
</gene>
<dbReference type="GO" id="GO:0005737">
    <property type="term" value="C:cytoplasm"/>
    <property type="evidence" value="ECO:0007669"/>
    <property type="project" value="TreeGrafter"/>
</dbReference>
<keyword evidence="3" id="KW-0464">Manganese</keyword>
<dbReference type="RefSeq" id="WP_163821846.1">
    <property type="nucleotide sequence ID" value="NZ_JAAGUY010000001.1"/>
</dbReference>
<sequence length="300" mass="32100">MADIALIGVPFDGYGRPGHQAEAAAVLRSAGLRDAWSRHTVVSDDDLELPAPVPDRGRNTSLMNETALIAMVDALDVRIPAAVAAGRFPCVVGADCTTLLGTIPALSREGIGLLFVDGHEDTMPLDVSEDGEAANTEIGLLLGVTGGLLRGTLADRLPALRRSELAILGPRDVEWRRQFNVGSLRDAGVWLRACHGLARAPQHCAREAVRHLKHSCSRWWLHVDLDVLDPSVFNAQGLPDVEDIPGGLTWDQLTQALTAAVSSRGCVGFSMTIYDPDQDPDRSQAQRITSMVAEIAAALP</sequence>
<organism evidence="5 6">
    <name type="scientific">Nocardia cyriacigeorgica</name>
    <dbReference type="NCBI Taxonomy" id="135487"/>
    <lineage>
        <taxon>Bacteria</taxon>
        <taxon>Bacillati</taxon>
        <taxon>Actinomycetota</taxon>
        <taxon>Actinomycetes</taxon>
        <taxon>Mycobacteriales</taxon>
        <taxon>Nocardiaceae</taxon>
        <taxon>Nocardia</taxon>
    </lineage>
</organism>
<evidence type="ECO:0000256" key="4">
    <source>
        <dbReference type="PROSITE-ProRule" id="PRU00742"/>
    </source>
</evidence>
<evidence type="ECO:0000313" key="5">
    <source>
        <dbReference type="EMBL" id="NEW45607.1"/>
    </source>
</evidence>
<dbReference type="SUPFAM" id="SSF52768">
    <property type="entry name" value="Arginase/deacetylase"/>
    <property type="match status" value="1"/>
</dbReference>
<evidence type="ECO:0000313" key="6">
    <source>
        <dbReference type="Proteomes" id="UP000468928"/>
    </source>
</evidence>
<dbReference type="Proteomes" id="UP000468928">
    <property type="component" value="Unassembled WGS sequence"/>
</dbReference>
<dbReference type="GO" id="GO:0004053">
    <property type="term" value="F:arginase activity"/>
    <property type="evidence" value="ECO:0007669"/>
    <property type="project" value="TreeGrafter"/>
</dbReference>
<keyword evidence="1" id="KW-0479">Metal-binding</keyword>
<evidence type="ECO:0000256" key="1">
    <source>
        <dbReference type="ARBA" id="ARBA00022723"/>
    </source>
</evidence>
<proteinExistence type="inferred from homology"/>
<accession>A0A6P1D551</accession>
<dbReference type="EMBL" id="JAAGUZ010000034">
    <property type="protein sequence ID" value="NEW45607.1"/>
    <property type="molecule type" value="Genomic_DNA"/>
</dbReference>
<dbReference type="InterPro" id="IPR023696">
    <property type="entry name" value="Ureohydrolase_dom_sf"/>
</dbReference>
<dbReference type="PROSITE" id="PS51409">
    <property type="entry name" value="ARGINASE_2"/>
    <property type="match status" value="1"/>
</dbReference>
<evidence type="ECO:0000256" key="3">
    <source>
        <dbReference type="ARBA" id="ARBA00023211"/>
    </source>
</evidence>
<dbReference type="AlphaFoldDB" id="A0A6P1D551"/>
<dbReference type="PANTHER" id="PTHR43782">
    <property type="entry name" value="ARGINASE"/>
    <property type="match status" value="1"/>
</dbReference>
<dbReference type="GO" id="GO:0030145">
    <property type="term" value="F:manganese ion binding"/>
    <property type="evidence" value="ECO:0007669"/>
    <property type="project" value="TreeGrafter"/>
</dbReference>
<name>A0A6P1D551_9NOCA</name>
<comment type="similarity">
    <text evidence="4">Belongs to the arginase family.</text>
</comment>